<dbReference type="HOGENOM" id="CLU_023843_2_1_5"/>
<evidence type="ECO:0000256" key="10">
    <source>
        <dbReference type="ARBA" id="ARBA00031484"/>
    </source>
</evidence>
<dbReference type="InterPro" id="IPR052029">
    <property type="entry name" value="PpiD_chaperone"/>
</dbReference>
<feature type="domain" description="PpiC" evidence="16">
    <location>
        <begin position="261"/>
        <end position="348"/>
    </location>
</feature>
<dbReference type="Pfam" id="PF13624">
    <property type="entry name" value="SurA_N_3"/>
    <property type="match status" value="1"/>
</dbReference>
<dbReference type="GO" id="GO:0003755">
    <property type="term" value="F:peptidyl-prolyl cis-trans isomerase activity"/>
    <property type="evidence" value="ECO:0007669"/>
    <property type="project" value="UniProtKB-KW"/>
</dbReference>
<evidence type="ECO:0000256" key="12">
    <source>
        <dbReference type="ARBA" id="ARBA00040743"/>
    </source>
</evidence>
<evidence type="ECO:0000256" key="14">
    <source>
        <dbReference type="PROSITE-ProRule" id="PRU00278"/>
    </source>
</evidence>
<dbReference type="PANTHER" id="PTHR47529">
    <property type="entry name" value="PEPTIDYL-PROLYL CIS-TRANS ISOMERASE D"/>
    <property type="match status" value="1"/>
</dbReference>
<protein>
    <recommendedName>
        <fullName evidence="2">Parvulin-like PPIase</fullName>
    </recommendedName>
    <alternativeName>
        <fullName evidence="9">Peptidyl-prolyl cis-trans isomerase plp</fullName>
    </alternativeName>
    <alternativeName>
        <fullName evidence="12">Periplasmic chaperone PpiD</fullName>
    </alternativeName>
    <alternativeName>
        <fullName evidence="13">Periplasmic folding chaperone</fullName>
    </alternativeName>
    <alternativeName>
        <fullName evidence="10">Rotamase plp</fullName>
    </alternativeName>
</protein>
<dbReference type="EMBL" id="AAMS01000003">
    <property type="protein sequence ID" value="EAQ07338.1"/>
    <property type="molecule type" value="Genomic_DNA"/>
</dbReference>
<evidence type="ECO:0000313" key="18">
    <source>
        <dbReference type="Proteomes" id="UP000004507"/>
    </source>
</evidence>
<evidence type="ECO:0000256" key="4">
    <source>
        <dbReference type="ARBA" id="ARBA00022519"/>
    </source>
</evidence>
<dbReference type="eggNOG" id="COG0760">
    <property type="taxonomic scope" value="Bacteria"/>
</dbReference>
<sequence>MAQKKKTKIGAWIIVGVVLVGLAGFGTGGLTGNIRTLGTVGDKDITVAAYQRNLDQQIRALSAQFGTQISFQQAQAFGIDRQALSQVVQTRTLDNEAARMGISAGDLAVFDRISAIGAFQSAGGFNRDTYRLVLQQSGQSESEFEAEIREDLARTLLQAAIVSGVPGAAASADALVRYVAEARDVTVLRVSADMLTAPVPGATDADITAFYEANGDEFLLPEAREITYAWMTPAMIQDQMEVTDLAIETLYQDRIADFVQPERRLVERLNYADPAAAQLAGGRLASGDATFDALVTERGLTLADVDMGDLGRDELPANTADAVFTATPGDVVGPFPTSLGAALFRVNAVLNAQEVTLDEASDDLRAELAAEAARSVINDDFDRITDLLAGGATLEDLAERTDLVLGQISWTPDVTDGIAAYDNFRAAAEALSEGAFPALEVLSDGGVFALRLDSVTPARVPPLQDIRADVAARWQLQAQQDALLARAAEIAADLTADTDLAALGMTPRVESNLTRRSFVEGMPEGFNDAVFALAPGEARVEDAGNGALIVRLDAITDADPTATDQAAQRASISDSIAAGIAQDLFDAYVQAVQQATRITINQATVDAVNAQLQ</sequence>
<evidence type="ECO:0000256" key="9">
    <source>
        <dbReference type="ARBA" id="ARBA00030642"/>
    </source>
</evidence>
<keyword evidence="4" id="KW-0997">Cell inner membrane</keyword>
<dbReference type="AlphaFoldDB" id="A3V4D1"/>
<evidence type="ECO:0000256" key="5">
    <source>
        <dbReference type="ARBA" id="ARBA00022692"/>
    </source>
</evidence>
<evidence type="ECO:0000256" key="15">
    <source>
        <dbReference type="SAM" id="Phobius"/>
    </source>
</evidence>
<dbReference type="OrthoDB" id="9768393at2"/>
<dbReference type="Gene3D" id="1.10.4030.10">
    <property type="entry name" value="Porin chaperone SurA, peptide-binding domain"/>
    <property type="match status" value="1"/>
</dbReference>
<dbReference type="GO" id="GO:0005886">
    <property type="term" value="C:plasma membrane"/>
    <property type="evidence" value="ECO:0007669"/>
    <property type="project" value="UniProtKB-SubCell"/>
</dbReference>
<accession>A3V4D1</accession>
<dbReference type="SUPFAM" id="SSF54534">
    <property type="entry name" value="FKBP-like"/>
    <property type="match status" value="1"/>
</dbReference>
<gene>
    <name evidence="17" type="ORF">SKA53_03041</name>
</gene>
<dbReference type="RefSeq" id="WP_007204568.1">
    <property type="nucleotide sequence ID" value="NZ_CH672414.1"/>
</dbReference>
<dbReference type="PROSITE" id="PS50198">
    <property type="entry name" value="PPIC_PPIASE_2"/>
    <property type="match status" value="1"/>
</dbReference>
<keyword evidence="7 15" id="KW-0472">Membrane</keyword>
<evidence type="ECO:0000256" key="6">
    <source>
        <dbReference type="ARBA" id="ARBA00022989"/>
    </source>
</evidence>
<proteinExistence type="inferred from homology"/>
<evidence type="ECO:0000256" key="2">
    <source>
        <dbReference type="ARBA" id="ARBA00018370"/>
    </source>
</evidence>
<keyword evidence="6 15" id="KW-1133">Transmembrane helix</keyword>
<keyword evidence="5 15" id="KW-0812">Transmembrane</keyword>
<feature type="transmembrane region" description="Helical" evidence="15">
    <location>
        <begin position="9"/>
        <end position="30"/>
    </location>
</feature>
<comment type="similarity">
    <text evidence="11">Belongs to the PpiD chaperone family.</text>
</comment>
<evidence type="ECO:0000256" key="11">
    <source>
        <dbReference type="ARBA" id="ARBA00038408"/>
    </source>
</evidence>
<keyword evidence="18" id="KW-1185">Reference proteome</keyword>
<organism evidence="17 18">
    <name type="scientific">Yoonia vestfoldensis SKA53</name>
    <dbReference type="NCBI Taxonomy" id="314232"/>
    <lineage>
        <taxon>Bacteria</taxon>
        <taxon>Pseudomonadati</taxon>
        <taxon>Pseudomonadota</taxon>
        <taxon>Alphaproteobacteria</taxon>
        <taxon>Rhodobacterales</taxon>
        <taxon>Paracoccaceae</taxon>
        <taxon>Yoonia</taxon>
    </lineage>
</organism>
<keyword evidence="14" id="KW-0413">Isomerase</keyword>
<keyword evidence="14" id="KW-0697">Rotamase</keyword>
<comment type="subcellular location">
    <subcellularLocation>
        <location evidence="1">Cell inner membrane</location>
        <topology evidence="1">Single-pass type II membrane protein</topology>
        <orientation evidence="1">Periplasmic side</orientation>
    </subcellularLocation>
</comment>
<evidence type="ECO:0000256" key="3">
    <source>
        <dbReference type="ARBA" id="ARBA00022475"/>
    </source>
</evidence>
<dbReference type="InterPro" id="IPR000297">
    <property type="entry name" value="PPIase_PpiC"/>
</dbReference>
<keyword evidence="3" id="KW-1003">Cell membrane</keyword>
<evidence type="ECO:0000256" key="8">
    <source>
        <dbReference type="ARBA" id="ARBA00023186"/>
    </source>
</evidence>
<evidence type="ECO:0000259" key="16">
    <source>
        <dbReference type="PROSITE" id="PS50198"/>
    </source>
</evidence>
<dbReference type="InterPro" id="IPR027304">
    <property type="entry name" value="Trigger_fact/SurA_dom_sf"/>
</dbReference>
<dbReference type="STRING" id="314232.SKA53_03041"/>
<dbReference type="SUPFAM" id="SSF109998">
    <property type="entry name" value="Triger factor/SurA peptide-binding domain-like"/>
    <property type="match status" value="1"/>
</dbReference>
<evidence type="ECO:0000256" key="1">
    <source>
        <dbReference type="ARBA" id="ARBA00004382"/>
    </source>
</evidence>
<comment type="caution">
    <text evidence="17">The sequence shown here is derived from an EMBL/GenBank/DDBJ whole genome shotgun (WGS) entry which is preliminary data.</text>
</comment>
<evidence type="ECO:0000313" key="17">
    <source>
        <dbReference type="EMBL" id="EAQ07338.1"/>
    </source>
</evidence>
<evidence type="ECO:0000256" key="13">
    <source>
        <dbReference type="ARBA" id="ARBA00042775"/>
    </source>
</evidence>
<dbReference type="InterPro" id="IPR046357">
    <property type="entry name" value="PPIase_dom_sf"/>
</dbReference>
<name>A3V4D1_9RHOB</name>
<keyword evidence="8" id="KW-0143">Chaperone</keyword>
<dbReference type="Proteomes" id="UP000004507">
    <property type="component" value="Unassembled WGS sequence"/>
</dbReference>
<dbReference type="Gene3D" id="3.10.50.40">
    <property type="match status" value="1"/>
</dbReference>
<reference evidence="17 18" key="1">
    <citation type="submission" date="2006-01" db="EMBL/GenBank/DDBJ databases">
        <authorList>
            <person name="Hagstrom A."/>
            <person name="Ferriera S."/>
            <person name="Johnson J."/>
            <person name="Kravitz S."/>
            <person name="Halpern A."/>
            <person name="Remington K."/>
            <person name="Beeson K."/>
            <person name="Tran B."/>
            <person name="Rogers Y.-H."/>
            <person name="Friedman R."/>
            <person name="Venter J.C."/>
        </authorList>
    </citation>
    <scope>NUCLEOTIDE SEQUENCE [LARGE SCALE GENOMIC DNA]</scope>
    <source>
        <strain evidence="17 18">SKA53</strain>
    </source>
</reference>
<dbReference type="PANTHER" id="PTHR47529:SF1">
    <property type="entry name" value="PERIPLASMIC CHAPERONE PPID"/>
    <property type="match status" value="1"/>
</dbReference>
<evidence type="ECO:0000256" key="7">
    <source>
        <dbReference type="ARBA" id="ARBA00023136"/>
    </source>
</evidence>
<dbReference type="Pfam" id="PF13145">
    <property type="entry name" value="Rotamase_2"/>
    <property type="match status" value="2"/>
</dbReference>